<dbReference type="Proteomes" id="UP000321223">
    <property type="component" value="Unassembled WGS sequence"/>
</dbReference>
<proteinExistence type="predicted"/>
<comment type="caution">
    <text evidence="1">The sequence shown here is derived from an EMBL/GenBank/DDBJ whole genome shotgun (WGS) entry which is preliminary data.</text>
</comment>
<sequence>MELQMRGIRAADALHVATAIHFNAEVFISVDEDLLKLNTLITNNQGNAINFCDTDTALLLI</sequence>
<dbReference type="AlphaFoldDB" id="A0A510PG90"/>
<protein>
    <submittedName>
        <fullName evidence="1">PIN domain-containing protein</fullName>
    </submittedName>
</protein>
<accession>A0A510PG90</accession>
<dbReference type="EMBL" id="BHVU01000061">
    <property type="protein sequence ID" value="GCA92761.1"/>
    <property type="molecule type" value="Genomic_DNA"/>
</dbReference>
<gene>
    <name evidence="1" type="ORF">MAE30S32_14130</name>
</gene>
<reference evidence="1 2" key="1">
    <citation type="journal article" date="2019" name="Appl. Environ. Microbiol.">
        <title>Co-occurrence of broad and narrow host-range viruses infecting the toxic bloom-forming cyanobacterium Microcystis aeruginosa.</title>
        <authorList>
            <person name="Morimoto D."/>
            <person name="Tominaga K."/>
            <person name="Nishimura Y."/>
            <person name="Yoshida N."/>
            <person name="Kimura S."/>
            <person name="Sako Y."/>
            <person name="Yoshida T."/>
        </authorList>
    </citation>
    <scope>NUCLEOTIDE SEQUENCE [LARGE SCALE GENOMIC DNA]</scope>
    <source>
        <strain evidence="1 2">11-30S32</strain>
    </source>
</reference>
<dbReference type="SUPFAM" id="SSF88723">
    <property type="entry name" value="PIN domain-like"/>
    <property type="match status" value="1"/>
</dbReference>
<evidence type="ECO:0000313" key="1">
    <source>
        <dbReference type="EMBL" id="GCA92761.1"/>
    </source>
</evidence>
<evidence type="ECO:0000313" key="2">
    <source>
        <dbReference type="Proteomes" id="UP000321223"/>
    </source>
</evidence>
<dbReference type="InterPro" id="IPR029060">
    <property type="entry name" value="PIN-like_dom_sf"/>
</dbReference>
<name>A0A510PG90_MICAE</name>
<organism evidence="1 2">
    <name type="scientific">Microcystis aeruginosa 11-30S32</name>
    <dbReference type="NCBI Taxonomy" id="2358142"/>
    <lineage>
        <taxon>Bacteria</taxon>
        <taxon>Bacillati</taxon>
        <taxon>Cyanobacteriota</taxon>
        <taxon>Cyanophyceae</taxon>
        <taxon>Oscillatoriophycideae</taxon>
        <taxon>Chroococcales</taxon>
        <taxon>Microcystaceae</taxon>
        <taxon>Microcystis</taxon>
    </lineage>
</organism>